<dbReference type="Pfam" id="PF10099">
    <property type="entry name" value="RskA_C"/>
    <property type="match status" value="1"/>
</dbReference>
<dbReference type="AlphaFoldDB" id="A0A934PQJ9"/>
<dbReference type="Proteomes" id="UP000613193">
    <property type="component" value="Unassembled WGS sequence"/>
</dbReference>
<gene>
    <name evidence="11" type="ORF">I5M19_00770</name>
</gene>
<dbReference type="InterPro" id="IPR051474">
    <property type="entry name" value="Anti-sigma-K/W_factor"/>
</dbReference>
<evidence type="ECO:0000256" key="1">
    <source>
        <dbReference type="ARBA" id="ARBA00004167"/>
    </source>
</evidence>
<dbReference type="InterPro" id="IPR041916">
    <property type="entry name" value="Anti_sigma_zinc_sf"/>
</dbReference>
<comment type="caution">
    <text evidence="11">The sequence shown here is derived from an EMBL/GenBank/DDBJ whole genome shotgun (WGS) entry which is preliminary data.</text>
</comment>
<dbReference type="PANTHER" id="PTHR37461">
    <property type="entry name" value="ANTI-SIGMA-K FACTOR RSKA"/>
    <property type="match status" value="1"/>
</dbReference>
<evidence type="ECO:0000256" key="6">
    <source>
        <dbReference type="ARBA" id="ARBA00023136"/>
    </source>
</evidence>
<keyword evidence="5 9" id="KW-1133">Transmembrane helix</keyword>
<feature type="transmembrane region" description="Helical" evidence="9">
    <location>
        <begin position="116"/>
        <end position="136"/>
    </location>
</feature>
<dbReference type="GO" id="GO:0006417">
    <property type="term" value="P:regulation of translation"/>
    <property type="evidence" value="ECO:0007669"/>
    <property type="project" value="TreeGrafter"/>
</dbReference>
<evidence type="ECO:0000256" key="9">
    <source>
        <dbReference type="SAM" id="Phobius"/>
    </source>
</evidence>
<proteinExistence type="predicted"/>
<accession>A0A934PQJ9</accession>
<name>A0A934PQJ9_9SPHI</name>
<evidence type="ECO:0000256" key="5">
    <source>
        <dbReference type="ARBA" id="ARBA00022989"/>
    </source>
</evidence>
<sequence length="284" mass="31828">MEDIKAYIESGILELYVLGDLSPEERLQVETMASEYPAIMAEITEIETSMEFYAAEHAIEPSEALRNKVLNSLLINLGDDTIFTKPRKHTDEEQFEDDDHNVAQLHTGKSTNFYKYAFAACLALLVVSTFALVNLYNQLQDSNSQLTAVLQQKQQFANRVNLMDRELDMYRDPSIKVLKLEGMPKTPSSAMTVAWNPANKKVMVDMKSMKLPKYDKQHQYQLWALVAGKPVDLGVFDTANPGDDTALIKEMKPIASAEAFAVTLEPRGGSINPTMDEMVVIGKL</sequence>
<dbReference type="GO" id="GO:0016989">
    <property type="term" value="F:sigma factor antagonist activity"/>
    <property type="evidence" value="ECO:0007669"/>
    <property type="project" value="TreeGrafter"/>
</dbReference>
<dbReference type="RefSeq" id="WP_200063057.1">
    <property type="nucleotide sequence ID" value="NZ_JAEHFW010000001.1"/>
</dbReference>
<evidence type="ECO:0000256" key="4">
    <source>
        <dbReference type="ARBA" id="ARBA00022692"/>
    </source>
</evidence>
<dbReference type="Gene3D" id="1.10.10.1320">
    <property type="entry name" value="Anti-sigma factor, zinc-finger domain"/>
    <property type="match status" value="1"/>
</dbReference>
<evidence type="ECO:0000259" key="10">
    <source>
        <dbReference type="Pfam" id="PF10099"/>
    </source>
</evidence>
<evidence type="ECO:0000256" key="3">
    <source>
        <dbReference type="ARBA" id="ARBA00022475"/>
    </source>
</evidence>
<keyword evidence="3" id="KW-1003">Cell membrane</keyword>
<evidence type="ECO:0000256" key="7">
    <source>
        <dbReference type="ARBA" id="ARBA00029829"/>
    </source>
</evidence>
<protein>
    <recommendedName>
        <fullName evidence="8">Regulator of SigK</fullName>
    </recommendedName>
    <alternativeName>
        <fullName evidence="7">Sigma-K anti-sigma factor RskA</fullName>
    </alternativeName>
</protein>
<feature type="domain" description="Anti-sigma K factor RskA C-terminal" evidence="10">
    <location>
        <begin position="118"/>
        <end position="274"/>
    </location>
</feature>
<keyword evidence="6 9" id="KW-0472">Membrane</keyword>
<organism evidence="11 12">
    <name type="scientific">Mucilaginibacter segetis</name>
    <dbReference type="NCBI Taxonomy" id="2793071"/>
    <lineage>
        <taxon>Bacteria</taxon>
        <taxon>Pseudomonadati</taxon>
        <taxon>Bacteroidota</taxon>
        <taxon>Sphingobacteriia</taxon>
        <taxon>Sphingobacteriales</taxon>
        <taxon>Sphingobacteriaceae</taxon>
        <taxon>Mucilaginibacter</taxon>
    </lineage>
</organism>
<evidence type="ECO:0000313" key="12">
    <source>
        <dbReference type="Proteomes" id="UP000613193"/>
    </source>
</evidence>
<comment type="subcellular location">
    <subcellularLocation>
        <location evidence="2">Cell membrane</location>
    </subcellularLocation>
    <subcellularLocation>
        <location evidence="1">Membrane</location>
        <topology evidence="1">Single-pass membrane protein</topology>
    </subcellularLocation>
</comment>
<reference evidence="11" key="1">
    <citation type="submission" date="2020-12" db="EMBL/GenBank/DDBJ databases">
        <title>Bacterial novel species Mucilaginibacter sp. SD-g isolated from soil.</title>
        <authorList>
            <person name="Jung H.-Y."/>
        </authorList>
    </citation>
    <scope>NUCLEOTIDE SEQUENCE</scope>
    <source>
        <strain evidence="11">SD-g</strain>
    </source>
</reference>
<dbReference type="GO" id="GO:0005886">
    <property type="term" value="C:plasma membrane"/>
    <property type="evidence" value="ECO:0007669"/>
    <property type="project" value="UniProtKB-SubCell"/>
</dbReference>
<dbReference type="EMBL" id="JAEHFW010000001">
    <property type="protein sequence ID" value="MBK0377821.1"/>
    <property type="molecule type" value="Genomic_DNA"/>
</dbReference>
<keyword evidence="12" id="KW-1185">Reference proteome</keyword>
<evidence type="ECO:0000256" key="8">
    <source>
        <dbReference type="ARBA" id="ARBA00030803"/>
    </source>
</evidence>
<evidence type="ECO:0000256" key="2">
    <source>
        <dbReference type="ARBA" id="ARBA00004236"/>
    </source>
</evidence>
<keyword evidence="4 9" id="KW-0812">Transmembrane</keyword>
<dbReference type="InterPro" id="IPR018764">
    <property type="entry name" value="RskA_C"/>
</dbReference>
<evidence type="ECO:0000313" key="11">
    <source>
        <dbReference type="EMBL" id="MBK0377821.1"/>
    </source>
</evidence>
<dbReference type="PANTHER" id="PTHR37461:SF1">
    <property type="entry name" value="ANTI-SIGMA-K FACTOR RSKA"/>
    <property type="match status" value="1"/>
</dbReference>